<feature type="compositionally biased region" description="Low complexity" evidence="1">
    <location>
        <begin position="635"/>
        <end position="659"/>
    </location>
</feature>
<feature type="region of interest" description="Disordered" evidence="1">
    <location>
        <begin position="233"/>
        <end position="259"/>
    </location>
</feature>
<keyword evidence="3" id="KW-1185">Reference proteome</keyword>
<feature type="compositionally biased region" description="Polar residues" evidence="1">
    <location>
        <begin position="324"/>
        <end position="336"/>
    </location>
</feature>
<dbReference type="Proteomes" id="UP000070544">
    <property type="component" value="Unassembled WGS sequence"/>
</dbReference>
<proteinExistence type="predicted"/>
<feature type="compositionally biased region" description="Low complexity" evidence="1">
    <location>
        <begin position="598"/>
        <end position="609"/>
    </location>
</feature>
<dbReference type="AlphaFoldDB" id="A0A139ARP1"/>
<dbReference type="PANTHER" id="PTHR34531:SF1">
    <property type="entry name" value="CHROMOSOME 5 OPEN READING FRAME 34"/>
    <property type="match status" value="1"/>
</dbReference>
<dbReference type="STRING" id="1344416.A0A139ARP1"/>
<feature type="region of interest" description="Disordered" evidence="1">
    <location>
        <begin position="565"/>
        <end position="685"/>
    </location>
</feature>
<feature type="region of interest" description="Disordered" evidence="1">
    <location>
        <begin position="311"/>
        <end position="336"/>
    </location>
</feature>
<evidence type="ECO:0000313" key="3">
    <source>
        <dbReference type="Proteomes" id="UP000070544"/>
    </source>
</evidence>
<protein>
    <submittedName>
        <fullName evidence="2">Uncharacterized protein</fullName>
    </submittedName>
</protein>
<reference evidence="2 3" key="1">
    <citation type="journal article" date="2015" name="Genome Biol. Evol.">
        <title>Phylogenomic analyses indicate that early fungi evolved digesting cell walls of algal ancestors of land plants.</title>
        <authorList>
            <person name="Chang Y."/>
            <person name="Wang S."/>
            <person name="Sekimoto S."/>
            <person name="Aerts A.L."/>
            <person name="Choi C."/>
            <person name="Clum A."/>
            <person name="LaButti K.M."/>
            <person name="Lindquist E.A."/>
            <person name="Yee Ngan C."/>
            <person name="Ohm R.A."/>
            <person name="Salamov A.A."/>
            <person name="Grigoriev I.V."/>
            <person name="Spatafora J.W."/>
            <person name="Berbee M.L."/>
        </authorList>
    </citation>
    <scope>NUCLEOTIDE SEQUENCE [LARGE SCALE GENOMIC DNA]</scope>
    <source>
        <strain evidence="2 3">JEL478</strain>
    </source>
</reference>
<evidence type="ECO:0000313" key="2">
    <source>
        <dbReference type="EMBL" id="KXS19379.1"/>
    </source>
</evidence>
<accession>A0A139ARP1</accession>
<evidence type="ECO:0000256" key="1">
    <source>
        <dbReference type="SAM" id="MobiDB-lite"/>
    </source>
</evidence>
<sequence>MHASRSSRAMDLPTVLPSPLASLPSLLPPDLSLFLLSDNSVSAVPSSLPSPSSLSHSSALPPTSLVHLSPSAASAIALQPLNPLAQLRFSTRNVLSTHRDAVTHALVFRNAFVPDAAVYVPASGGMVEEDVLATCEQTNMPISSISWPPTPAAANPHISQLPDGAVRLTSLDRRASITLYPHAHVFWASFPAPVHDPDGFVDEIKVRRLAASLNVGAMVGPGVSVASDLDRANQSANRASTHAYAPSRRASAPGTARVSPVRKSVSFSDALAWADRDDVRGESGLVDRDYGVVGDEANYRPDRIDSAISLGGAKPPLRTRPATALSTTTSPGQTSMPTEYIVGRRRFRHAYLPFTQGPFSARDPPEAWAAPVMMLLTYLEGELKGVYAALLPDTPPSPYAPSHPVAIHTRIVDPTHTSALSHSLNATYVPPTISLRPPRGLPVSAFLNATHPPAPSRPTPPLGFPDRRIAAMACDRAVYLCVAVEERDEVVAVVTGAGVVVTTTEGGRYASTTPLVLPPDANVKSLTDMYRTHAVPSRGWNRVTGVSFPLSTVISTCHKILLHNASHPAPPRPRIATPPPGTGPLSPLPPLSLPSPSTPTRSSRAGTPPVSMPRHTALPAMPTTPPSTPDRRRSLTTASTPAPTPTSASSLSSCSSSAPFIAVPPAPLFGARRSDEPPPRTSGKAADVVRGVGSLVGRSDVAEVLAERVRRNREVLERMRG</sequence>
<name>A0A139ARP1_GONPJ</name>
<organism evidence="2 3">
    <name type="scientific">Gonapodya prolifera (strain JEL478)</name>
    <name type="common">Monoblepharis prolifera</name>
    <dbReference type="NCBI Taxonomy" id="1344416"/>
    <lineage>
        <taxon>Eukaryota</taxon>
        <taxon>Fungi</taxon>
        <taxon>Fungi incertae sedis</taxon>
        <taxon>Chytridiomycota</taxon>
        <taxon>Chytridiomycota incertae sedis</taxon>
        <taxon>Monoblepharidomycetes</taxon>
        <taxon>Monoblepharidales</taxon>
        <taxon>Gonapodyaceae</taxon>
        <taxon>Gonapodya</taxon>
    </lineage>
</organism>
<dbReference type="InterPro" id="IPR053901">
    <property type="entry name" value="C5orf34-like"/>
</dbReference>
<dbReference type="EMBL" id="KQ965738">
    <property type="protein sequence ID" value="KXS19379.1"/>
    <property type="molecule type" value="Genomic_DNA"/>
</dbReference>
<feature type="compositionally biased region" description="Pro residues" evidence="1">
    <location>
        <begin position="568"/>
        <end position="597"/>
    </location>
</feature>
<gene>
    <name evidence="2" type="ORF">M427DRAFT_152408</name>
</gene>
<dbReference type="PANTHER" id="PTHR34531">
    <property type="entry name" value="ZGC:153352"/>
    <property type="match status" value="1"/>
</dbReference>